<organism evidence="5 6">
    <name type="scientific">Coffea canephora</name>
    <name type="common">Robusta coffee</name>
    <dbReference type="NCBI Taxonomy" id="49390"/>
    <lineage>
        <taxon>Eukaryota</taxon>
        <taxon>Viridiplantae</taxon>
        <taxon>Streptophyta</taxon>
        <taxon>Embryophyta</taxon>
        <taxon>Tracheophyta</taxon>
        <taxon>Spermatophyta</taxon>
        <taxon>Magnoliopsida</taxon>
        <taxon>eudicotyledons</taxon>
        <taxon>Gunneridae</taxon>
        <taxon>Pentapetalae</taxon>
        <taxon>asterids</taxon>
        <taxon>lamiids</taxon>
        <taxon>Gentianales</taxon>
        <taxon>Rubiaceae</taxon>
        <taxon>Ixoroideae</taxon>
        <taxon>Gardenieae complex</taxon>
        <taxon>Bertiereae - Coffeeae clade</taxon>
        <taxon>Coffeeae</taxon>
        <taxon>Coffea</taxon>
    </lineage>
</organism>
<keyword evidence="1" id="KW-0833">Ubl conjugation pathway</keyword>
<dbReference type="Proteomes" id="UP000295252">
    <property type="component" value="Chromosome VI"/>
</dbReference>
<protein>
    <recommendedName>
        <fullName evidence="7">USP domain-containing protein</fullName>
    </recommendedName>
</protein>
<evidence type="ECO:0008006" key="7">
    <source>
        <dbReference type="Google" id="ProtNLM"/>
    </source>
</evidence>
<evidence type="ECO:0000313" key="6">
    <source>
        <dbReference type="Proteomes" id="UP000295252"/>
    </source>
</evidence>
<dbReference type="OMA" id="LMLHHET"/>
<keyword evidence="3" id="KW-0175">Coiled coil</keyword>
<evidence type="ECO:0000256" key="2">
    <source>
        <dbReference type="ARBA" id="ARBA00022801"/>
    </source>
</evidence>
<feature type="region of interest" description="Disordered" evidence="4">
    <location>
        <begin position="257"/>
        <end position="289"/>
    </location>
</feature>
<proteinExistence type="predicted"/>
<feature type="region of interest" description="Disordered" evidence="4">
    <location>
        <begin position="76"/>
        <end position="122"/>
    </location>
</feature>
<dbReference type="OrthoDB" id="205782at2759"/>
<evidence type="ECO:0000256" key="4">
    <source>
        <dbReference type="SAM" id="MobiDB-lite"/>
    </source>
</evidence>
<dbReference type="InParanoid" id="A0A068V2U9"/>
<feature type="coiled-coil region" evidence="3">
    <location>
        <begin position="148"/>
        <end position="184"/>
    </location>
</feature>
<dbReference type="PANTHER" id="PTHR22975:SF9">
    <property type="entry name" value="ECHINUS SPLICE FORM 3"/>
    <property type="match status" value="1"/>
</dbReference>
<dbReference type="EMBL" id="HG739176">
    <property type="protein sequence ID" value="CDP14892.1"/>
    <property type="molecule type" value="Genomic_DNA"/>
</dbReference>
<feature type="compositionally biased region" description="Basic and acidic residues" evidence="4">
    <location>
        <begin position="85"/>
        <end position="109"/>
    </location>
</feature>
<evidence type="ECO:0000313" key="5">
    <source>
        <dbReference type="EMBL" id="CDP14892.1"/>
    </source>
</evidence>
<dbReference type="InterPro" id="IPR038765">
    <property type="entry name" value="Papain-like_cys_pep_sf"/>
</dbReference>
<dbReference type="InterPro" id="IPR052398">
    <property type="entry name" value="Ubiquitin_hydrolase_53/54"/>
</dbReference>
<sequence length="430" mass="48685">MQLCKIDARIMRVIAAMQQLEAKLEPASAFDYRAILVPLVKSYMRAHLEDLAEKDATEKSDAAREAFLAELALDSKKGSSGGSDNARHMHEKTKDKKKSNDFQKAKDSKANSGSELHMLSSETTKEISYPVAHEGEDIQAEIVNAGNGDTLEQEEEEVRRRIELEAEERKLEETLEYQRRIENEAKQKHLAEQHKRTVGINPEKVAAIAHSDTYLKQQEDDHDVNVQWKYRKKEPMVQKNGFSNAMEGFLEDGIEGVGQKAGLPNGGSLEDGLLPSDRRSGRRHRRQKCAARLNQPVLSEKENLELKPLDEAHDDATKTLRQLQAEEDDEERFQGQMNDASEVLGVIFDCLHRLFTSTMCTSDAESLDSNCMDSWDCTNGACVAHSLFGMDIFERMNCYNCGLESRHLKYTSFFNNINASALRTMKVYYV</sequence>
<dbReference type="Gramene" id="CDP14892">
    <property type="protein sequence ID" value="CDP14892"/>
    <property type="gene ID" value="GSCOC_T00042378001"/>
</dbReference>
<accession>A0A068V2U9</accession>
<dbReference type="GO" id="GO:0016787">
    <property type="term" value="F:hydrolase activity"/>
    <property type="evidence" value="ECO:0007669"/>
    <property type="project" value="UniProtKB-KW"/>
</dbReference>
<dbReference type="AlphaFoldDB" id="A0A068V2U9"/>
<name>A0A068V2U9_COFCA</name>
<dbReference type="PANTHER" id="PTHR22975">
    <property type="entry name" value="UBIQUITIN SPECIFIC PROTEINASE"/>
    <property type="match status" value="1"/>
</dbReference>
<gene>
    <name evidence="5" type="ORF">GSCOC_T00042378001</name>
</gene>
<keyword evidence="6" id="KW-1185">Reference proteome</keyword>
<feature type="compositionally biased region" description="Basic residues" evidence="4">
    <location>
        <begin position="280"/>
        <end position="289"/>
    </location>
</feature>
<keyword evidence="2" id="KW-0378">Hydrolase</keyword>
<dbReference type="Gene3D" id="3.90.70.10">
    <property type="entry name" value="Cysteine proteinases"/>
    <property type="match status" value="1"/>
</dbReference>
<evidence type="ECO:0000256" key="1">
    <source>
        <dbReference type="ARBA" id="ARBA00022786"/>
    </source>
</evidence>
<reference evidence="6" key="1">
    <citation type="journal article" date="2014" name="Science">
        <title>The coffee genome provides insight into the convergent evolution of caffeine biosynthesis.</title>
        <authorList>
            <person name="Denoeud F."/>
            <person name="Carretero-Paulet L."/>
            <person name="Dereeper A."/>
            <person name="Droc G."/>
            <person name="Guyot R."/>
            <person name="Pietrella M."/>
            <person name="Zheng C."/>
            <person name="Alberti A."/>
            <person name="Anthony F."/>
            <person name="Aprea G."/>
            <person name="Aury J.M."/>
            <person name="Bento P."/>
            <person name="Bernard M."/>
            <person name="Bocs S."/>
            <person name="Campa C."/>
            <person name="Cenci A."/>
            <person name="Combes M.C."/>
            <person name="Crouzillat D."/>
            <person name="Da Silva C."/>
            <person name="Daddiego L."/>
            <person name="De Bellis F."/>
            <person name="Dussert S."/>
            <person name="Garsmeur O."/>
            <person name="Gayraud T."/>
            <person name="Guignon V."/>
            <person name="Jahn K."/>
            <person name="Jamilloux V."/>
            <person name="Joet T."/>
            <person name="Labadie K."/>
            <person name="Lan T."/>
            <person name="Leclercq J."/>
            <person name="Lepelley M."/>
            <person name="Leroy T."/>
            <person name="Li L.T."/>
            <person name="Librado P."/>
            <person name="Lopez L."/>
            <person name="Munoz A."/>
            <person name="Noel B."/>
            <person name="Pallavicini A."/>
            <person name="Perrotta G."/>
            <person name="Poncet V."/>
            <person name="Pot D."/>
            <person name="Priyono X."/>
            <person name="Rigoreau M."/>
            <person name="Rouard M."/>
            <person name="Rozas J."/>
            <person name="Tranchant-Dubreuil C."/>
            <person name="VanBuren R."/>
            <person name="Zhang Q."/>
            <person name="Andrade A.C."/>
            <person name="Argout X."/>
            <person name="Bertrand B."/>
            <person name="de Kochko A."/>
            <person name="Graziosi G."/>
            <person name="Henry R.J."/>
            <person name="Jayarama X."/>
            <person name="Ming R."/>
            <person name="Nagai C."/>
            <person name="Rounsley S."/>
            <person name="Sankoff D."/>
            <person name="Giuliano G."/>
            <person name="Albert V.A."/>
            <person name="Wincker P."/>
            <person name="Lashermes P."/>
        </authorList>
    </citation>
    <scope>NUCLEOTIDE SEQUENCE [LARGE SCALE GENOMIC DNA]</scope>
    <source>
        <strain evidence="6">cv. DH200-94</strain>
    </source>
</reference>
<evidence type="ECO:0000256" key="3">
    <source>
        <dbReference type="SAM" id="Coils"/>
    </source>
</evidence>
<dbReference type="PhylomeDB" id="A0A068V2U9"/>
<dbReference type="SUPFAM" id="SSF54001">
    <property type="entry name" value="Cysteine proteinases"/>
    <property type="match status" value="1"/>
</dbReference>